<keyword evidence="2" id="KW-1185">Reference proteome</keyword>
<dbReference type="EMBL" id="JBHSAO010000007">
    <property type="protein sequence ID" value="MFC4024160.1"/>
    <property type="molecule type" value="Genomic_DNA"/>
</dbReference>
<dbReference type="Proteomes" id="UP001595772">
    <property type="component" value="Unassembled WGS sequence"/>
</dbReference>
<dbReference type="SUPFAM" id="SSF54001">
    <property type="entry name" value="Cysteine proteinases"/>
    <property type="match status" value="1"/>
</dbReference>
<dbReference type="Gene3D" id="3.90.1720.10">
    <property type="entry name" value="endopeptidase domain like (from Nostoc punctiforme)"/>
    <property type="match status" value="1"/>
</dbReference>
<evidence type="ECO:0000313" key="1">
    <source>
        <dbReference type="EMBL" id="MFC4024160.1"/>
    </source>
</evidence>
<comment type="caution">
    <text evidence="1">The sequence shown here is derived from an EMBL/GenBank/DDBJ whole genome shotgun (WGS) entry which is preliminary data.</text>
</comment>
<dbReference type="InterPro" id="IPR038765">
    <property type="entry name" value="Papain-like_cys_pep_sf"/>
</dbReference>
<reference evidence="2" key="1">
    <citation type="journal article" date="2019" name="Int. J. Syst. Evol. Microbiol.">
        <title>The Global Catalogue of Microorganisms (GCM) 10K type strain sequencing project: providing services to taxonomists for standard genome sequencing and annotation.</title>
        <authorList>
            <consortium name="The Broad Institute Genomics Platform"/>
            <consortium name="The Broad Institute Genome Sequencing Center for Infectious Disease"/>
            <person name="Wu L."/>
            <person name="Ma J."/>
        </authorList>
    </citation>
    <scope>NUCLEOTIDE SEQUENCE [LARGE SCALE GENOMIC DNA]</scope>
    <source>
        <strain evidence="2">IBRC-M 10703</strain>
    </source>
</reference>
<evidence type="ECO:0000313" key="2">
    <source>
        <dbReference type="Proteomes" id="UP001595772"/>
    </source>
</evidence>
<organism evidence="1 2">
    <name type="scientific">Oceanobacillus longus</name>
    <dbReference type="NCBI Taxonomy" id="930120"/>
    <lineage>
        <taxon>Bacteria</taxon>
        <taxon>Bacillati</taxon>
        <taxon>Bacillota</taxon>
        <taxon>Bacilli</taxon>
        <taxon>Bacillales</taxon>
        <taxon>Bacillaceae</taxon>
        <taxon>Oceanobacillus</taxon>
    </lineage>
</organism>
<sequence length="171" mass="19636">MKESNDSIPNYPGTSIRMIPGDVLYSHKTALSSLVVGHSGIVGEDFYIYHVNKWGKKGHADRMPIYLSRHKSGEKLTVLRASHSNHAINAAKWAKQNIESVESYYYTRDLNDLTKNYCSKFVWQAFYFGSEGKVDLTGHRLHVASKYYIMPAQIYHNLEKIGVFDYDIRVK</sequence>
<gene>
    <name evidence="1" type="ORF">ACFOUV_10180</name>
</gene>
<evidence type="ECO:0008006" key="3">
    <source>
        <dbReference type="Google" id="ProtNLM"/>
    </source>
</evidence>
<name>A0ABV8H018_9BACI</name>
<proteinExistence type="predicted"/>
<accession>A0ABV8H018</accession>
<protein>
    <recommendedName>
        <fullName evidence="3">Permuted papain-like amidase enzyme, YaeF/YiiX, C92 family</fullName>
    </recommendedName>
</protein>
<dbReference type="RefSeq" id="WP_379496663.1">
    <property type="nucleotide sequence ID" value="NZ_JBHSAO010000007.1"/>
</dbReference>